<protein>
    <submittedName>
        <fullName evidence="2">Uncharacterized protein</fullName>
    </submittedName>
</protein>
<comment type="caution">
    <text evidence="2">The sequence shown here is derived from an EMBL/GenBank/DDBJ whole genome shotgun (WGS) entry which is preliminary data.</text>
</comment>
<keyword evidence="3" id="KW-1185">Reference proteome</keyword>
<sequence length="84" mass="9877">MTSYPGDLNPTERNGIERPSCTKRVNVRHVPLHLFIIRCGGEEEMRAGVEIQQDSLLANWNDIPTSRERDRYRQRHQQEQCPFV</sequence>
<dbReference type="Proteomes" id="UP001187315">
    <property type="component" value="Unassembled WGS sequence"/>
</dbReference>
<proteinExistence type="predicted"/>
<feature type="region of interest" description="Disordered" evidence="1">
    <location>
        <begin position="62"/>
        <end position="84"/>
    </location>
</feature>
<evidence type="ECO:0000313" key="3">
    <source>
        <dbReference type="Proteomes" id="UP001187315"/>
    </source>
</evidence>
<name>A0AA88SZP0_TACVA</name>
<accession>A0AA88SZP0</accession>
<organism evidence="2 3">
    <name type="scientific">Tachysurus vachellii</name>
    <name type="common">Darkbarbel catfish</name>
    <name type="synonym">Pelteobagrus vachellii</name>
    <dbReference type="NCBI Taxonomy" id="175792"/>
    <lineage>
        <taxon>Eukaryota</taxon>
        <taxon>Metazoa</taxon>
        <taxon>Chordata</taxon>
        <taxon>Craniata</taxon>
        <taxon>Vertebrata</taxon>
        <taxon>Euteleostomi</taxon>
        <taxon>Actinopterygii</taxon>
        <taxon>Neopterygii</taxon>
        <taxon>Teleostei</taxon>
        <taxon>Ostariophysi</taxon>
        <taxon>Siluriformes</taxon>
        <taxon>Bagridae</taxon>
        <taxon>Tachysurus</taxon>
    </lineage>
</organism>
<dbReference type="EMBL" id="JAVHJS010000007">
    <property type="protein sequence ID" value="KAK2852436.1"/>
    <property type="molecule type" value="Genomic_DNA"/>
</dbReference>
<evidence type="ECO:0000256" key="1">
    <source>
        <dbReference type="SAM" id="MobiDB-lite"/>
    </source>
</evidence>
<gene>
    <name evidence="2" type="ORF">Q7C36_007637</name>
</gene>
<dbReference type="AlphaFoldDB" id="A0AA88SZP0"/>
<evidence type="ECO:0000313" key="2">
    <source>
        <dbReference type="EMBL" id="KAK2852436.1"/>
    </source>
</evidence>
<reference evidence="2" key="1">
    <citation type="submission" date="2023-08" db="EMBL/GenBank/DDBJ databases">
        <title>Pelteobagrus vachellii genome.</title>
        <authorList>
            <person name="Liu H."/>
        </authorList>
    </citation>
    <scope>NUCLEOTIDE SEQUENCE</scope>
    <source>
        <strain evidence="2">PRFRI_2022a</strain>
        <tissue evidence="2">Muscle</tissue>
    </source>
</reference>